<accession>A0AA41X7X3</accession>
<feature type="domain" description="DnaB/C C-terminal" evidence="3">
    <location>
        <begin position="249"/>
        <end position="316"/>
    </location>
</feature>
<dbReference type="InterPro" id="IPR006343">
    <property type="entry name" value="DnaB/C_C"/>
</dbReference>
<dbReference type="RefSeq" id="WP_254760460.1">
    <property type="nucleotide sequence ID" value="NZ_JANCLT010000012.1"/>
</dbReference>
<dbReference type="NCBIfam" id="TIGR01446">
    <property type="entry name" value="DnaD_dom"/>
    <property type="match status" value="1"/>
</dbReference>
<organism evidence="4 5">
    <name type="scientific">Ectobacillus ponti</name>
    <dbReference type="NCBI Taxonomy" id="2961894"/>
    <lineage>
        <taxon>Bacteria</taxon>
        <taxon>Bacillati</taxon>
        <taxon>Bacillota</taxon>
        <taxon>Bacilli</taxon>
        <taxon>Bacillales</taxon>
        <taxon>Bacillaceae</taxon>
        <taxon>Ectobacillus</taxon>
    </lineage>
</organism>
<feature type="region of interest" description="Disordered" evidence="2">
    <location>
        <begin position="320"/>
        <end position="350"/>
    </location>
</feature>
<keyword evidence="5" id="KW-1185">Reference proteome</keyword>
<evidence type="ECO:0000256" key="2">
    <source>
        <dbReference type="SAM" id="MobiDB-lite"/>
    </source>
</evidence>
<dbReference type="PANTHER" id="PTHR37293">
    <property type="entry name" value="PHAGE REPLICATION PROTEIN-RELATED"/>
    <property type="match status" value="1"/>
</dbReference>
<evidence type="ECO:0000256" key="1">
    <source>
        <dbReference type="ARBA" id="ARBA00093462"/>
    </source>
</evidence>
<dbReference type="InterPro" id="IPR053162">
    <property type="entry name" value="DnaD"/>
</dbReference>
<reference evidence="4" key="1">
    <citation type="submission" date="2022-07" db="EMBL/GenBank/DDBJ databases">
        <authorList>
            <person name="Li W.-J."/>
            <person name="Deng Q.-Q."/>
        </authorList>
    </citation>
    <scope>NUCLEOTIDE SEQUENCE</scope>
    <source>
        <strain evidence="4">SYSU M60031</strain>
    </source>
</reference>
<proteinExistence type="inferred from homology"/>
<dbReference type="Proteomes" id="UP001156102">
    <property type="component" value="Unassembled WGS sequence"/>
</dbReference>
<comment type="similarity">
    <text evidence="1">Belongs to the DnaB/DnaD family.</text>
</comment>
<sequence length="350" mass="40756">MNRVIQEIGGLNLRGNIIDNSWFQHIKTEAGKPHMLAIMILGDVVYWYRPMTHRDEETGAIEYKQRFRADKLQQNYQQFADKFGVSKVQVKRACDLLKDLNLVDIEFRNLVVNGTPLSNVMFIEPVPESIKYISSMYQKSKEVLTKKLPPSLQKSKGGPYEKVDTYTKTSTEITTNKDDDDNIHFSEQTSVQNEQTKCSNWTEDLLKMNRPLPEITSEITSEKKEDDDSTHQPQQNHPLYDPLYAKVVQTYQENIGVMSPIFAEQFGQWYEAMGQELMIEAIRRAVENNARKWGYIKKILSDWHDQNVKSLADVKALDTEFENRHKRKPDTSAKPPAKKKPRTFEYREEE</sequence>
<dbReference type="AlphaFoldDB" id="A0AA41X7X3"/>
<dbReference type="SUPFAM" id="SSF158499">
    <property type="entry name" value="DnaD domain-like"/>
    <property type="match status" value="1"/>
</dbReference>
<dbReference type="PANTHER" id="PTHR37293:SF5">
    <property type="entry name" value="DNA REPLICATION PROTEIN"/>
    <property type="match status" value="1"/>
</dbReference>
<gene>
    <name evidence="4" type="ORF">NK662_18665</name>
</gene>
<dbReference type="EMBL" id="JANCLT010000012">
    <property type="protein sequence ID" value="MCP8970544.1"/>
    <property type="molecule type" value="Genomic_DNA"/>
</dbReference>
<protein>
    <submittedName>
        <fullName evidence="4">DnaD domain protein</fullName>
    </submittedName>
</protein>
<evidence type="ECO:0000313" key="5">
    <source>
        <dbReference type="Proteomes" id="UP001156102"/>
    </source>
</evidence>
<dbReference type="InterPro" id="IPR034829">
    <property type="entry name" value="DnaD-like_sf"/>
</dbReference>
<evidence type="ECO:0000313" key="4">
    <source>
        <dbReference type="EMBL" id="MCP8970544.1"/>
    </source>
</evidence>
<name>A0AA41X7X3_9BACI</name>
<comment type="caution">
    <text evidence="4">The sequence shown here is derived from an EMBL/GenBank/DDBJ whole genome shotgun (WGS) entry which is preliminary data.</text>
</comment>
<dbReference type="Gene3D" id="1.10.10.630">
    <property type="entry name" value="DnaD domain-like"/>
    <property type="match status" value="1"/>
</dbReference>
<evidence type="ECO:0000259" key="3">
    <source>
        <dbReference type="Pfam" id="PF07261"/>
    </source>
</evidence>
<dbReference type="Pfam" id="PF07261">
    <property type="entry name" value="DnaB_2"/>
    <property type="match status" value="1"/>
</dbReference>